<dbReference type="InterPro" id="IPR036291">
    <property type="entry name" value="NAD(P)-bd_dom_sf"/>
</dbReference>
<dbReference type="RefSeq" id="WP_380049177.1">
    <property type="nucleotide sequence ID" value="NZ_JBHSOH010000011.1"/>
</dbReference>
<proteinExistence type="predicted"/>
<dbReference type="Proteomes" id="UP001595979">
    <property type="component" value="Unassembled WGS sequence"/>
</dbReference>
<organism evidence="4 5">
    <name type="scientific">Deinococcus petrolearius</name>
    <dbReference type="NCBI Taxonomy" id="1751295"/>
    <lineage>
        <taxon>Bacteria</taxon>
        <taxon>Thermotogati</taxon>
        <taxon>Deinococcota</taxon>
        <taxon>Deinococci</taxon>
        <taxon>Deinococcales</taxon>
        <taxon>Deinococcaceae</taxon>
        <taxon>Deinococcus</taxon>
    </lineage>
</organism>
<evidence type="ECO:0000313" key="4">
    <source>
        <dbReference type="EMBL" id="MFC5848796.1"/>
    </source>
</evidence>
<evidence type="ECO:0000256" key="2">
    <source>
        <dbReference type="SAM" id="MobiDB-lite"/>
    </source>
</evidence>
<dbReference type="EMBL" id="JBHSOH010000011">
    <property type="protein sequence ID" value="MFC5848796.1"/>
    <property type="molecule type" value="Genomic_DNA"/>
</dbReference>
<dbReference type="Pfam" id="PF01408">
    <property type="entry name" value="GFO_IDH_MocA"/>
    <property type="match status" value="1"/>
</dbReference>
<evidence type="ECO:0000313" key="5">
    <source>
        <dbReference type="Proteomes" id="UP001595979"/>
    </source>
</evidence>
<gene>
    <name evidence="4" type="ORF">ACFPQ6_10790</name>
</gene>
<dbReference type="InterPro" id="IPR000683">
    <property type="entry name" value="Gfo/Idh/MocA-like_OxRdtase_N"/>
</dbReference>
<feature type="compositionally biased region" description="Low complexity" evidence="2">
    <location>
        <begin position="378"/>
        <end position="398"/>
    </location>
</feature>
<dbReference type="InterPro" id="IPR050463">
    <property type="entry name" value="Gfo/Idh/MocA_oxidrdct_glycsds"/>
</dbReference>
<dbReference type="Gene3D" id="3.30.360.10">
    <property type="entry name" value="Dihydrodipicolinate Reductase, domain 2"/>
    <property type="match status" value="1"/>
</dbReference>
<protein>
    <submittedName>
        <fullName evidence="4">Gfo/Idh/MocA family protein</fullName>
    </submittedName>
</protein>
<feature type="domain" description="Gfo/Idh/MocA-like oxidoreductase N-terminal" evidence="3">
    <location>
        <begin position="8"/>
        <end position="126"/>
    </location>
</feature>
<comment type="caution">
    <text evidence="4">The sequence shown here is derived from an EMBL/GenBank/DDBJ whole genome shotgun (WGS) entry which is preliminary data.</text>
</comment>
<reference evidence="5" key="1">
    <citation type="journal article" date="2019" name="Int. J. Syst. Evol. Microbiol.">
        <title>The Global Catalogue of Microorganisms (GCM) 10K type strain sequencing project: providing services to taxonomists for standard genome sequencing and annotation.</title>
        <authorList>
            <consortium name="The Broad Institute Genomics Platform"/>
            <consortium name="The Broad Institute Genome Sequencing Center for Infectious Disease"/>
            <person name="Wu L."/>
            <person name="Ma J."/>
        </authorList>
    </citation>
    <scope>NUCLEOTIDE SEQUENCE [LARGE SCALE GENOMIC DNA]</scope>
    <source>
        <strain evidence="5">CGMCC 1.15053</strain>
    </source>
</reference>
<dbReference type="SUPFAM" id="SSF51735">
    <property type="entry name" value="NAD(P)-binding Rossmann-fold domains"/>
    <property type="match status" value="1"/>
</dbReference>
<dbReference type="Gene3D" id="3.40.50.720">
    <property type="entry name" value="NAD(P)-binding Rossmann-like Domain"/>
    <property type="match status" value="1"/>
</dbReference>
<accession>A0ABW1DMN3</accession>
<dbReference type="PANTHER" id="PTHR43818">
    <property type="entry name" value="BCDNA.GH03377"/>
    <property type="match status" value="1"/>
</dbReference>
<feature type="region of interest" description="Disordered" evidence="2">
    <location>
        <begin position="367"/>
        <end position="398"/>
    </location>
</feature>
<sequence>MTNIARPLRVAIVGTSARSDYLYGPLVRGLAPEVDLVAVWGRSGESAARLGQSLGVPHFTDLAELIRHTAPDLAVVSVAGEANGEVGLMAVEHGLHALLETPIAPTLAQADAIIAAARERGVKIEVAEQFHRRPMEQIKLRLLDSGLFGRVHSSFNDFAGHGYHGVSVMRSYLGFGARPLRVSGSVHEYPLAAHWSLLNGTRGPRQETQEHGMVEFASGQVGLFHWTSVGYDSALRWWRSGRFLAERGMGLSVGVGLDVQERLSLLTPDGEAPQFITLDRRLERNDGGALREIVAHTGDPGLPTVTWVNPFRPARKGHGLQWHDDEIGVAGCLTSLVRAIREGGEPSYGPWQARLDQEIVLAMQESARRGGEPVALEAPGIGAAPGGPADAGARPGAQ</sequence>
<evidence type="ECO:0000259" key="3">
    <source>
        <dbReference type="Pfam" id="PF01408"/>
    </source>
</evidence>
<dbReference type="PANTHER" id="PTHR43818:SF11">
    <property type="entry name" value="BCDNA.GH03377"/>
    <property type="match status" value="1"/>
</dbReference>
<name>A0ABW1DMN3_9DEIO</name>
<keyword evidence="5" id="KW-1185">Reference proteome</keyword>
<keyword evidence="1" id="KW-0560">Oxidoreductase</keyword>
<evidence type="ECO:0000256" key="1">
    <source>
        <dbReference type="ARBA" id="ARBA00023002"/>
    </source>
</evidence>